<evidence type="ECO:0000313" key="3">
    <source>
        <dbReference type="Proteomes" id="UP000053989"/>
    </source>
</evidence>
<dbReference type="InParanoid" id="A0A0C3CYZ1"/>
<dbReference type="Proteomes" id="UP000053989">
    <property type="component" value="Unassembled WGS sequence"/>
</dbReference>
<feature type="region of interest" description="Disordered" evidence="1">
    <location>
        <begin position="1"/>
        <end position="121"/>
    </location>
</feature>
<gene>
    <name evidence="2" type="ORF">SCLCIDRAFT_31646</name>
</gene>
<sequence>MGPDTGINEELHHSKHLPAPSAKVTSTDNVANLELSSHQRAQAATHSTAISPATTTSTTAPSKQKALSTDSSDELSDENGASTSKWIHKGKDSVTKLHPGQTTEHPRLRSQQNVTAQIDEEGPDNLLKEIHVIDIDEPIKVLCESRSRDIDAFFSAPYPKDGKKLLPRKSKKKSVPIVNEVTTLQHHQEALHKPEYLKWAKENNFVSMLPKDAKRHRKEVTADTQLTLDPISGQKKP</sequence>
<name>A0A0C3CYZ1_9AGAM</name>
<accession>A0A0C3CYZ1</accession>
<feature type="region of interest" description="Disordered" evidence="1">
    <location>
        <begin position="212"/>
        <end position="237"/>
    </location>
</feature>
<evidence type="ECO:0000256" key="1">
    <source>
        <dbReference type="SAM" id="MobiDB-lite"/>
    </source>
</evidence>
<dbReference type="EMBL" id="KN822171">
    <property type="protein sequence ID" value="KIM53775.1"/>
    <property type="molecule type" value="Genomic_DNA"/>
</dbReference>
<keyword evidence="3" id="KW-1185">Reference proteome</keyword>
<organism evidence="2 3">
    <name type="scientific">Scleroderma citrinum Foug A</name>
    <dbReference type="NCBI Taxonomy" id="1036808"/>
    <lineage>
        <taxon>Eukaryota</taxon>
        <taxon>Fungi</taxon>
        <taxon>Dikarya</taxon>
        <taxon>Basidiomycota</taxon>
        <taxon>Agaricomycotina</taxon>
        <taxon>Agaricomycetes</taxon>
        <taxon>Agaricomycetidae</taxon>
        <taxon>Boletales</taxon>
        <taxon>Sclerodermatineae</taxon>
        <taxon>Sclerodermataceae</taxon>
        <taxon>Scleroderma</taxon>
    </lineage>
</organism>
<dbReference type="HOGENOM" id="CLU_075840_0_0_1"/>
<reference evidence="2 3" key="1">
    <citation type="submission" date="2014-04" db="EMBL/GenBank/DDBJ databases">
        <authorList>
            <consortium name="DOE Joint Genome Institute"/>
            <person name="Kuo A."/>
            <person name="Kohler A."/>
            <person name="Nagy L.G."/>
            <person name="Floudas D."/>
            <person name="Copeland A."/>
            <person name="Barry K.W."/>
            <person name="Cichocki N."/>
            <person name="Veneault-Fourrey C."/>
            <person name="LaButti K."/>
            <person name="Lindquist E.A."/>
            <person name="Lipzen A."/>
            <person name="Lundell T."/>
            <person name="Morin E."/>
            <person name="Murat C."/>
            <person name="Sun H."/>
            <person name="Tunlid A."/>
            <person name="Henrissat B."/>
            <person name="Grigoriev I.V."/>
            <person name="Hibbett D.S."/>
            <person name="Martin F."/>
            <person name="Nordberg H.P."/>
            <person name="Cantor M.N."/>
            <person name="Hua S.X."/>
        </authorList>
    </citation>
    <scope>NUCLEOTIDE SEQUENCE [LARGE SCALE GENOMIC DNA]</scope>
    <source>
        <strain evidence="2 3">Foug A</strain>
    </source>
</reference>
<feature type="compositionally biased region" description="Low complexity" evidence="1">
    <location>
        <begin position="43"/>
        <end position="70"/>
    </location>
</feature>
<reference evidence="3" key="2">
    <citation type="submission" date="2015-01" db="EMBL/GenBank/DDBJ databases">
        <title>Evolutionary Origins and Diversification of the Mycorrhizal Mutualists.</title>
        <authorList>
            <consortium name="DOE Joint Genome Institute"/>
            <consortium name="Mycorrhizal Genomics Consortium"/>
            <person name="Kohler A."/>
            <person name="Kuo A."/>
            <person name="Nagy L.G."/>
            <person name="Floudas D."/>
            <person name="Copeland A."/>
            <person name="Barry K.W."/>
            <person name="Cichocki N."/>
            <person name="Veneault-Fourrey C."/>
            <person name="LaButti K."/>
            <person name="Lindquist E.A."/>
            <person name="Lipzen A."/>
            <person name="Lundell T."/>
            <person name="Morin E."/>
            <person name="Murat C."/>
            <person name="Riley R."/>
            <person name="Ohm R."/>
            <person name="Sun H."/>
            <person name="Tunlid A."/>
            <person name="Henrissat B."/>
            <person name="Grigoriev I.V."/>
            <person name="Hibbett D.S."/>
            <person name="Martin F."/>
        </authorList>
    </citation>
    <scope>NUCLEOTIDE SEQUENCE [LARGE SCALE GENOMIC DNA]</scope>
    <source>
        <strain evidence="3">Foug A</strain>
    </source>
</reference>
<protein>
    <submittedName>
        <fullName evidence="2">Uncharacterized protein</fullName>
    </submittedName>
</protein>
<proteinExistence type="predicted"/>
<evidence type="ECO:0000313" key="2">
    <source>
        <dbReference type="EMBL" id="KIM53775.1"/>
    </source>
</evidence>
<dbReference type="AlphaFoldDB" id="A0A0C3CYZ1"/>
<dbReference type="OrthoDB" id="2687848at2759"/>
<feature type="compositionally biased region" description="Polar residues" evidence="1">
    <location>
        <begin position="23"/>
        <end position="42"/>
    </location>
</feature>